<reference evidence="1 2" key="1">
    <citation type="journal article" date="2022" name="Genome Biol. Evol.">
        <title>The Spruce Budworm Genome: Reconstructing the Evolutionary History of Antifreeze Proteins.</title>
        <authorList>
            <person name="Beliveau C."/>
            <person name="Gagne P."/>
            <person name="Picq S."/>
            <person name="Vernygora O."/>
            <person name="Keeling C.I."/>
            <person name="Pinkney K."/>
            <person name="Doucet D."/>
            <person name="Wen F."/>
            <person name="Johnston J.S."/>
            <person name="Maaroufi H."/>
            <person name="Boyle B."/>
            <person name="Laroche J."/>
            <person name="Dewar K."/>
            <person name="Juretic N."/>
            <person name="Blackburn G."/>
            <person name="Nisole A."/>
            <person name="Brunet B."/>
            <person name="Brandao M."/>
            <person name="Lumley L."/>
            <person name="Duan J."/>
            <person name="Quan G."/>
            <person name="Lucarotti C.J."/>
            <person name="Roe A.D."/>
            <person name="Sperling F.A.H."/>
            <person name="Levesque R.C."/>
            <person name="Cusson M."/>
        </authorList>
    </citation>
    <scope>NUCLEOTIDE SEQUENCE [LARGE SCALE GENOMIC DNA]</scope>
    <source>
        <strain evidence="1">Glfc:IPQL:Cfum</strain>
    </source>
</reference>
<sequence>MRVVDEIQSSWADEVEIDQGALPPPSEVVENGLKIVTEYKYDNDNKKVKIVRSYKIEKRVVSKSIAKRKTWSKFGDSANDKPGPNPATTNVAEDVYMQFITNPKTTTTNKYVAPYLREGGAGRGTGRGMPDARRDDIAAIRISNLSNFAVEADLEDLVKVFGPVQKLYLAKEKSTGHCKGFAYVHFKFRADAAKAIQTLNGHGDYNAETLDKNAWLNWRRYGELVRETPGVRVVHVYDPEDIEAVFRQDDRYPARRSHVAMLHYRLGKPEVYNTGGLLSTVAKGIVLKKMHYFEHEIDISDKSLLGSFQRQPNIDLKDIVGMMVDILMAAIDTVLLLSCLVAASMAMGIPRSSVESAAARRALPALQHEEIHDEFGQYALRYVTAEGTVVSERGRLVPIPGGSGHVLVTEGETSYIGDDGNTYITKYSAGFDGYKMMLLVLCLVGSALAMPTTFPAVPRLEDEMYISAPVIRAYAAPTELAPLKNLEVRIEPIPNEEGEIPEPISDLSEPEEPRESTTSEAPKEGETVIIKLSPPRFFTLPPFISEWFSFLPSSITDLFKPSKPKLLYPGYGYTVLVDEPKSEKVININITMTNFIVAVCLIAAAMAAPSSPAETAARRALPALQHEEIHDEYGQYALRYVTAEGTVVSERGRLVPTPDGKYVLVTEGETSFIGDDGKTYVTNNNLRGRLLQNSLDEERVYSTILCYDDEINQALRNLHGLTRMFFMDIILKFPFSSVAYTVTWYTPSAVMKPNSPMMSPFSSRSNN</sequence>
<comment type="caution">
    <text evidence="1">The sequence shown here is derived from an EMBL/GenBank/DDBJ whole genome shotgun (WGS) entry which is preliminary data.</text>
</comment>
<gene>
    <name evidence="1" type="ORF">MSG28_007492</name>
</gene>
<protein>
    <submittedName>
        <fullName evidence="1">Uncharacterized protein</fullName>
    </submittedName>
</protein>
<keyword evidence="2" id="KW-1185">Reference proteome</keyword>
<dbReference type="EMBL" id="CM046112">
    <property type="protein sequence ID" value="KAI8428837.1"/>
    <property type="molecule type" value="Genomic_DNA"/>
</dbReference>
<organism evidence="1 2">
    <name type="scientific">Choristoneura fumiferana</name>
    <name type="common">Spruce budworm moth</name>
    <name type="synonym">Archips fumiferana</name>
    <dbReference type="NCBI Taxonomy" id="7141"/>
    <lineage>
        <taxon>Eukaryota</taxon>
        <taxon>Metazoa</taxon>
        <taxon>Ecdysozoa</taxon>
        <taxon>Arthropoda</taxon>
        <taxon>Hexapoda</taxon>
        <taxon>Insecta</taxon>
        <taxon>Pterygota</taxon>
        <taxon>Neoptera</taxon>
        <taxon>Endopterygota</taxon>
        <taxon>Lepidoptera</taxon>
        <taxon>Glossata</taxon>
        <taxon>Ditrysia</taxon>
        <taxon>Tortricoidea</taxon>
        <taxon>Tortricidae</taxon>
        <taxon>Tortricinae</taxon>
        <taxon>Choristoneura</taxon>
    </lineage>
</organism>
<name>A0ACC0JXV9_CHOFU</name>
<evidence type="ECO:0000313" key="2">
    <source>
        <dbReference type="Proteomes" id="UP001064048"/>
    </source>
</evidence>
<evidence type="ECO:0000313" key="1">
    <source>
        <dbReference type="EMBL" id="KAI8428837.1"/>
    </source>
</evidence>
<accession>A0ACC0JXV9</accession>
<proteinExistence type="predicted"/>
<dbReference type="Proteomes" id="UP001064048">
    <property type="component" value="Chromosome 12"/>
</dbReference>